<dbReference type="UniPathway" id="UPA00074">
    <property type="reaction ID" value="UER00943"/>
</dbReference>
<dbReference type="Pfam" id="PF00731">
    <property type="entry name" value="AIRC"/>
    <property type="match status" value="1"/>
</dbReference>
<keyword evidence="7" id="KW-0456">Lyase</keyword>
<name>C8PL81_9BACT</name>
<evidence type="ECO:0000313" key="8">
    <source>
        <dbReference type="Proteomes" id="UP000005709"/>
    </source>
</evidence>
<dbReference type="PANTHER" id="PTHR23046">
    <property type="entry name" value="PHOSPHORIBOSYLAMINOIMIDAZOLE CARBOXYLASE CATALYTIC SUBUNIT"/>
    <property type="match status" value="1"/>
</dbReference>
<dbReference type="STRING" id="824.CGRAC_1725"/>
<dbReference type="PIRSF" id="PIRSF001338">
    <property type="entry name" value="AIR_carboxylase"/>
    <property type="match status" value="1"/>
</dbReference>
<dbReference type="SMART" id="SM01001">
    <property type="entry name" value="AIRC"/>
    <property type="match status" value="1"/>
</dbReference>
<comment type="pathway">
    <text evidence="3 4">Purine metabolism; IMP biosynthesis via de novo pathway; 5-amino-1-(5-phospho-D-ribosyl)imidazole-4-carboxylate from 5-amino-1-(5-phospho-D-ribosyl)imidazole (N5-CAIR route): step 2/2.</text>
</comment>
<accession>C8PL81</accession>
<dbReference type="InterPro" id="IPR033747">
    <property type="entry name" value="PurE_ClassI"/>
</dbReference>
<keyword evidence="2 3" id="KW-0413">Isomerase</keyword>
<keyword evidence="8" id="KW-1185">Reference proteome</keyword>
<keyword evidence="1 3" id="KW-0658">Purine biosynthesis</keyword>
<dbReference type="Gene3D" id="3.40.50.1970">
    <property type="match status" value="1"/>
</dbReference>
<organism evidence="7 8">
    <name type="scientific">Campylobacter gracilis RM3268</name>
    <dbReference type="NCBI Taxonomy" id="553220"/>
    <lineage>
        <taxon>Bacteria</taxon>
        <taxon>Pseudomonadati</taxon>
        <taxon>Campylobacterota</taxon>
        <taxon>Epsilonproteobacteria</taxon>
        <taxon>Campylobacterales</taxon>
        <taxon>Campylobacteraceae</taxon>
        <taxon>Campylobacter</taxon>
    </lineage>
</organism>
<feature type="domain" description="PurE" evidence="6">
    <location>
        <begin position="2"/>
        <end position="153"/>
    </location>
</feature>
<dbReference type="GO" id="GO:0016829">
    <property type="term" value="F:lyase activity"/>
    <property type="evidence" value="ECO:0007669"/>
    <property type="project" value="UniProtKB-KW"/>
</dbReference>
<comment type="catalytic activity">
    <reaction evidence="3 4">
        <text>5-carboxyamino-1-(5-phospho-D-ribosyl)imidazole + H(+) = 5-amino-1-(5-phospho-D-ribosyl)imidazole-4-carboxylate</text>
        <dbReference type="Rhea" id="RHEA:13193"/>
        <dbReference type="ChEBI" id="CHEBI:15378"/>
        <dbReference type="ChEBI" id="CHEBI:58730"/>
        <dbReference type="ChEBI" id="CHEBI:77657"/>
        <dbReference type="EC" id="5.4.99.18"/>
    </reaction>
</comment>
<evidence type="ECO:0000256" key="5">
    <source>
        <dbReference type="PIRSR" id="PIRSR001338-1"/>
    </source>
</evidence>
<protein>
    <recommendedName>
        <fullName evidence="3 4">N5-carboxyaminoimidazole ribonucleotide mutase</fullName>
        <shortName evidence="3 4">N5-CAIR mutase</shortName>
        <ecNumber evidence="3 4">5.4.99.18</ecNumber>
    </recommendedName>
    <alternativeName>
        <fullName evidence="3">5-(carboxyamino)imidazole ribonucleotide mutase</fullName>
    </alternativeName>
</protein>
<evidence type="ECO:0000259" key="6">
    <source>
        <dbReference type="SMART" id="SM01001"/>
    </source>
</evidence>
<dbReference type="InterPro" id="IPR000031">
    <property type="entry name" value="PurE_dom"/>
</dbReference>
<dbReference type="PANTHER" id="PTHR23046:SF2">
    <property type="entry name" value="PHOSPHORIBOSYLAMINOIMIDAZOLE CARBOXYLASE"/>
    <property type="match status" value="1"/>
</dbReference>
<dbReference type="eggNOG" id="COG0041">
    <property type="taxonomic scope" value="Bacteria"/>
</dbReference>
<sequence length="166" mass="17168">MKFVSIIMGSKSDYEVVYEAAKILNEFGAPYEMIVSSAHRSPARTAKYVADAEKKGAQVFICAAGMAAHLAGAVAANTTKPVLGVPLGGSALSGVDALYSTVQMPAGIPVATLAIGKAGAKNAAYLAVQILALSDEVLSSKLKVDRAAKAEALKKDSEQIEVLLED</sequence>
<dbReference type="NCBIfam" id="TIGR01162">
    <property type="entry name" value="purE"/>
    <property type="match status" value="1"/>
</dbReference>
<reference evidence="7 8" key="1">
    <citation type="submission" date="2009-07" db="EMBL/GenBank/DDBJ databases">
        <authorList>
            <person name="Madupu R."/>
            <person name="Sebastian Y."/>
            <person name="Durkin A.S."/>
            <person name="Torralba M."/>
            <person name="Methe B."/>
            <person name="Sutton G.G."/>
            <person name="Strausberg R.L."/>
            <person name="Nelson K.E."/>
        </authorList>
    </citation>
    <scope>NUCLEOTIDE SEQUENCE [LARGE SCALE GENOMIC DNA]</scope>
    <source>
        <strain evidence="7 8">RM3268</strain>
    </source>
</reference>
<dbReference type="AlphaFoldDB" id="C8PL81"/>
<dbReference type="GO" id="GO:0006189">
    <property type="term" value="P:'de novo' IMP biosynthetic process"/>
    <property type="evidence" value="ECO:0007669"/>
    <property type="project" value="UniProtKB-UniRule"/>
</dbReference>
<feature type="binding site" evidence="3 5">
    <location>
        <position position="40"/>
    </location>
    <ligand>
        <name>substrate</name>
    </ligand>
</feature>
<feature type="binding site" evidence="3 5">
    <location>
        <position position="10"/>
    </location>
    <ligand>
        <name>substrate</name>
    </ligand>
</feature>
<evidence type="ECO:0000313" key="7">
    <source>
        <dbReference type="EMBL" id="EEV16496.1"/>
    </source>
</evidence>
<evidence type="ECO:0000256" key="1">
    <source>
        <dbReference type="ARBA" id="ARBA00022755"/>
    </source>
</evidence>
<dbReference type="OrthoDB" id="9791908at2"/>
<dbReference type="RefSeq" id="WP_005873168.1">
    <property type="nucleotide sequence ID" value="NZ_ACYG01000031.1"/>
</dbReference>
<dbReference type="InterPro" id="IPR024694">
    <property type="entry name" value="PurE_prokaryotes"/>
</dbReference>
<comment type="function">
    <text evidence="3 4">Catalyzes the conversion of N5-carboxyaminoimidazole ribonucleotide (N5-CAIR) to 4-carboxy-5-aminoimidazole ribonucleotide (CAIR).</text>
</comment>
<dbReference type="HAMAP" id="MF_01929">
    <property type="entry name" value="PurE_classI"/>
    <property type="match status" value="1"/>
</dbReference>
<comment type="similarity">
    <text evidence="3">Belongs to the AIR carboxylase family. Class I subfamily.</text>
</comment>
<evidence type="ECO:0000256" key="3">
    <source>
        <dbReference type="HAMAP-Rule" id="MF_01929"/>
    </source>
</evidence>
<gene>
    <name evidence="3 7" type="primary">purE</name>
    <name evidence="7" type="ORF">CAMGR0001_2872</name>
</gene>
<dbReference type="EMBL" id="ACYG01000031">
    <property type="protein sequence ID" value="EEV16496.1"/>
    <property type="molecule type" value="Genomic_DNA"/>
</dbReference>
<dbReference type="EC" id="5.4.99.18" evidence="3 4"/>
<evidence type="ECO:0000256" key="4">
    <source>
        <dbReference type="PIRNR" id="PIRNR001338"/>
    </source>
</evidence>
<evidence type="ECO:0000256" key="2">
    <source>
        <dbReference type="ARBA" id="ARBA00023235"/>
    </source>
</evidence>
<proteinExistence type="inferred from homology"/>
<dbReference type="SUPFAM" id="SSF52255">
    <property type="entry name" value="N5-CAIR mutase (phosphoribosylaminoimidazole carboxylase, PurE)"/>
    <property type="match status" value="1"/>
</dbReference>
<feature type="binding site" evidence="3 5">
    <location>
        <position position="13"/>
    </location>
    <ligand>
        <name>substrate</name>
    </ligand>
</feature>
<dbReference type="GO" id="GO:0034023">
    <property type="term" value="F:5-(carboxyamino)imidazole ribonucleotide mutase activity"/>
    <property type="evidence" value="ECO:0007669"/>
    <property type="project" value="UniProtKB-UniRule"/>
</dbReference>
<dbReference type="Proteomes" id="UP000005709">
    <property type="component" value="Unassembled WGS sequence"/>
</dbReference>
<comment type="caution">
    <text evidence="7">The sequence shown here is derived from an EMBL/GenBank/DDBJ whole genome shotgun (WGS) entry which is preliminary data.</text>
</comment>